<evidence type="ECO:0000313" key="3">
    <source>
        <dbReference type="EMBL" id="KAK5832853.1"/>
    </source>
</evidence>
<name>A0ABR0Q1Q4_GOSAR</name>
<dbReference type="PANTHER" id="PTHR31286">
    <property type="entry name" value="GLYCINE-RICH CELL WALL STRUCTURAL PROTEIN 1.8-LIKE"/>
    <property type="match status" value="1"/>
</dbReference>
<dbReference type="InterPro" id="IPR025558">
    <property type="entry name" value="DUF4283"/>
</dbReference>
<dbReference type="Pfam" id="PF14111">
    <property type="entry name" value="DUF4283"/>
    <property type="match status" value="1"/>
</dbReference>
<reference evidence="3 4" key="1">
    <citation type="submission" date="2023-03" db="EMBL/GenBank/DDBJ databases">
        <title>WGS of Gossypium arboreum.</title>
        <authorList>
            <person name="Yu D."/>
        </authorList>
    </citation>
    <scope>NUCLEOTIDE SEQUENCE [LARGE SCALE GENOMIC DNA]</scope>
    <source>
        <tissue evidence="3">Leaf</tissue>
    </source>
</reference>
<feature type="domain" description="DUF4283" evidence="1">
    <location>
        <begin position="29"/>
        <end position="110"/>
    </location>
</feature>
<accession>A0ABR0Q1Q4</accession>
<feature type="domain" description="Zinc knuckle CX2CX4HX4C" evidence="2">
    <location>
        <begin position="170"/>
        <end position="216"/>
    </location>
</feature>
<dbReference type="InterPro" id="IPR040256">
    <property type="entry name" value="At4g02000-like"/>
</dbReference>
<dbReference type="EMBL" id="JARKNE010000005">
    <property type="protein sequence ID" value="KAK5832853.1"/>
    <property type="molecule type" value="Genomic_DNA"/>
</dbReference>
<evidence type="ECO:0000259" key="1">
    <source>
        <dbReference type="Pfam" id="PF14111"/>
    </source>
</evidence>
<sequence>MESDFARLTLNEEEETILQIPSFPITEREEQEFHLVGCFLTSSVIHFPVRMSTMANLWHPIRGVRILDLGEKRFLFQFFHSIDMERVLKGSPWTFNNHLLLLHALKWGEDPLKVPLVLSPFWVQIHDVPVGFFYEALAKKLSDFIGTFMEYDGANMGKGYQNFLRVKIQLDVRYPLKRKKQILFYGKRSYVKFKNERLMLFCFYCGRLGHSDSFCEARMIFGAETTEMGWDLSIRVQTRRA</sequence>
<dbReference type="Proteomes" id="UP001358586">
    <property type="component" value="Chromosome 5"/>
</dbReference>
<comment type="caution">
    <text evidence="3">The sequence shown here is derived from an EMBL/GenBank/DDBJ whole genome shotgun (WGS) entry which is preliminary data.</text>
</comment>
<evidence type="ECO:0000259" key="2">
    <source>
        <dbReference type="Pfam" id="PF14392"/>
    </source>
</evidence>
<dbReference type="Pfam" id="PF14392">
    <property type="entry name" value="zf-CCHC_4"/>
    <property type="match status" value="1"/>
</dbReference>
<keyword evidence="4" id="KW-1185">Reference proteome</keyword>
<protein>
    <recommendedName>
        <fullName evidence="5">CCHC-type domain-containing protein</fullName>
    </recommendedName>
</protein>
<proteinExistence type="predicted"/>
<organism evidence="3 4">
    <name type="scientific">Gossypium arboreum</name>
    <name type="common">Tree cotton</name>
    <name type="synonym">Gossypium nanking</name>
    <dbReference type="NCBI Taxonomy" id="29729"/>
    <lineage>
        <taxon>Eukaryota</taxon>
        <taxon>Viridiplantae</taxon>
        <taxon>Streptophyta</taxon>
        <taxon>Embryophyta</taxon>
        <taxon>Tracheophyta</taxon>
        <taxon>Spermatophyta</taxon>
        <taxon>Magnoliopsida</taxon>
        <taxon>eudicotyledons</taxon>
        <taxon>Gunneridae</taxon>
        <taxon>Pentapetalae</taxon>
        <taxon>rosids</taxon>
        <taxon>malvids</taxon>
        <taxon>Malvales</taxon>
        <taxon>Malvaceae</taxon>
        <taxon>Malvoideae</taxon>
        <taxon>Gossypium</taxon>
    </lineage>
</organism>
<evidence type="ECO:0000313" key="4">
    <source>
        <dbReference type="Proteomes" id="UP001358586"/>
    </source>
</evidence>
<evidence type="ECO:0008006" key="5">
    <source>
        <dbReference type="Google" id="ProtNLM"/>
    </source>
</evidence>
<dbReference type="InterPro" id="IPR025836">
    <property type="entry name" value="Zn_knuckle_CX2CX4HX4C"/>
</dbReference>
<dbReference type="PANTHER" id="PTHR31286:SF153">
    <property type="entry name" value="DUF4283 DOMAIN PROTEIN"/>
    <property type="match status" value="1"/>
</dbReference>
<gene>
    <name evidence="3" type="ORF">PVK06_016656</name>
</gene>